<keyword evidence="4" id="KW-1185">Reference proteome</keyword>
<dbReference type="SUPFAM" id="SSF46911">
    <property type="entry name" value="Ribosomal protein S18"/>
    <property type="match status" value="1"/>
</dbReference>
<evidence type="ECO:0000256" key="1">
    <source>
        <dbReference type="ARBA" id="ARBA00022980"/>
    </source>
</evidence>
<proteinExistence type="predicted"/>
<dbReference type="GO" id="GO:0070181">
    <property type="term" value="F:small ribosomal subunit rRNA binding"/>
    <property type="evidence" value="ECO:0007669"/>
    <property type="project" value="TreeGrafter"/>
</dbReference>
<dbReference type="NCBIfam" id="TIGR00165">
    <property type="entry name" value="S18"/>
    <property type="match status" value="1"/>
</dbReference>
<evidence type="ECO:0000313" key="4">
    <source>
        <dbReference type="Proteomes" id="UP001209878"/>
    </source>
</evidence>
<dbReference type="Gene3D" id="4.10.640.10">
    <property type="entry name" value="Ribosomal protein S18"/>
    <property type="match status" value="1"/>
</dbReference>
<dbReference type="PANTHER" id="PTHR13479:SF66">
    <property type="entry name" value="LARGE RIBOSOMAL SUBUNIT PROTEIN ML66"/>
    <property type="match status" value="1"/>
</dbReference>
<dbReference type="GO" id="GO:0003735">
    <property type="term" value="F:structural constituent of ribosome"/>
    <property type="evidence" value="ECO:0007669"/>
    <property type="project" value="InterPro"/>
</dbReference>
<protein>
    <recommendedName>
        <fullName evidence="5">Ribosomal protein S18</fullName>
    </recommendedName>
</protein>
<dbReference type="GO" id="GO:0005763">
    <property type="term" value="C:mitochondrial small ribosomal subunit"/>
    <property type="evidence" value="ECO:0007669"/>
    <property type="project" value="TreeGrafter"/>
</dbReference>
<evidence type="ECO:0000256" key="2">
    <source>
        <dbReference type="ARBA" id="ARBA00023274"/>
    </source>
</evidence>
<dbReference type="GO" id="GO:0032543">
    <property type="term" value="P:mitochondrial translation"/>
    <property type="evidence" value="ECO:0007669"/>
    <property type="project" value="TreeGrafter"/>
</dbReference>
<sequence>MAFCRQFLVNLRKSCSISVLDRISEISPNINGRRVFTTTTYNALKEVSINKSDKVITIEGVHIESKQDANVLRLENENEYCPICPNKLGMTVHHTDVLILSQFLRPDGCLLPKRVTGLCTKGQRRLARLVHRAQRAGLMPELRPDMPGGQERKNLKSIHKWRQFNIFYHD</sequence>
<dbReference type="Pfam" id="PF01084">
    <property type="entry name" value="Ribosomal_S18"/>
    <property type="match status" value="1"/>
</dbReference>
<dbReference type="Proteomes" id="UP001209878">
    <property type="component" value="Unassembled WGS sequence"/>
</dbReference>
<evidence type="ECO:0008006" key="5">
    <source>
        <dbReference type="Google" id="ProtNLM"/>
    </source>
</evidence>
<dbReference type="PANTHER" id="PTHR13479">
    <property type="entry name" value="30S RIBOSOMAL PROTEIN S18"/>
    <property type="match status" value="1"/>
</dbReference>
<dbReference type="InterPro" id="IPR001648">
    <property type="entry name" value="Ribosomal_bS18"/>
</dbReference>
<reference evidence="3" key="1">
    <citation type="journal article" date="2023" name="Mol. Biol. Evol.">
        <title>Third-Generation Sequencing Reveals the Adaptive Role of the Epigenome in Three Deep-Sea Polychaetes.</title>
        <authorList>
            <person name="Perez M."/>
            <person name="Aroh O."/>
            <person name="Sun Y."/>
            <person name="Lan Y."/>
            <person name="Juniper S.K."/>
            <person name="Young C.R."/>
            <person name="Angers B."/>
            <person name="Qian P.Y."/>
        </authorList>
    </citation>
    <scope>NUCLEOTIDE SEQUENCE</scope>
    <source>
        <strain evidence="3">R07B-5</strain>
    </source>
</reference>
<accession>A0AAD9UK33</accession>
<comment type="caution">
    <text evidence="3">The sequence shown here is derived from an EMBL/GenBank/DDBJ whole genome shotgun (WGS) entry which is preliminary data.</text>
</comment>
<name>A0AAD9UK33_RIDPI</name>
<keyword evidence="2" id="KW-0687">Ribonucleoprotein</keyword>
<dbReference type="AlphaFoldDB" id="A0AAD9UK33"/>
<evidence type="ECO:0000313" key="3">
    <source>
        <dbReference type="EMBL" id="KAK2192459.1"/>
    </source>
</evidence>
<dbReference type="InterPro" id="IPR036870">
    <property type="entry name" value="Ribosomal_bS18_sf"/>
</dbReference>
<keyword evidence="1" id="KW-0689">Ribosomal protein</keyword>
<gene>
    <name evidence="3" type="ORF">NP493_31g06072</name>
</gene>
<dbReference type="EMBL" id="JAODUO010000030">
    <property type="protein sequence ID" value="KAK2192459.1"/>
    <property type="molecule type" value="Genomic_DNA"/>
</dbReference>
<organism evidence="3 4">
    <name type="scientific">Ridgeia piscesae</name>
    <name type="common">Tubeworm</name>
    <dbReference type="NCBI Taxonomy" id="27915"/>
    <lineage>
        <taxon>Eukaryota</taxon>
        <taxon>Metazoa</taxon>
        <taxon>Spiralia</taxon>
        <taxon>Lophotrochozoa</taxon>
        <taxon>Annelida</taxon>
        <taxon>Polychaeta</taxon>
        <taxon>Sedentaria</taxon>
        <taxon>Canalipalpata</taxon>
        <taxon>Sabellida</taxon>
        <taxon>Siboglinidae</taxon>
        <taxon>Ridgeia</taxon>
    </lineage>
</organism>